<dbReference type="EMBL" id="CCMZ01000066">
    <property type="protein sequence ID" value="CDX27398.1"/>
    <property type="molecule type" value="Genomic_DNA"/>
</dbReference>
<sequence length="308" mass="32311">MSEAVKTSSLTGAVSPTIPVLICALAIFLLSGMDAAMKSLAIAVGVYNTLLWRSVVATLVAGAAWSAGSRSKPALPVLGLHALRAAIVGVVLILFFWGLARLPIAEAIGLSFVAPLFALFLAALLLGERIRRQAVWASLAGMAGVAIILAGQFGAASHSQDALVGTAAVLVSTVFYAYNLILSRQQALLARPVEIMLFQNLFVAIMLGLAAPWLAIALPSDLWLPMAGVALLSLAGQFLMSWSYARAEAQYLIPTEYSAFIWAIALGWFFFGEKVAWTTLAGAGLIVAGCLIAARANPKLAEPIEAAM</sequence>
<name>A0A090G8X0_MESPL</name>
<evidence type="ECO:0000256" key="4">
    <source>
        <dbReference type="ARBA" id="ARBA00022989"/>
    </source>
</evidence>
<feature type="transmembrane region" description="Helical" evidence="6">
    <location>
        <begin position="50"/>
        <end position="68"/>
    </location>
</feature>
<feature type="transmembrane region" description="Helical" evidence="6">
    <location>
        <begin position="251"/>
        <end position="271"/>
    </location>
</feature>
<evidence type="ECO:0000256" key="3">
    <source>
        <dbReference type="ARBA" id="ARBA00022692"/>
    </source>
</evidence>
<feature type="transmembrane region" description="Helical" evidence="6">
    <location>
        <begin position="12"/>
        <end position="30"/>
    </location>
</feature>
<reference evidence="10" key="1">
    <citation type="submission" date="2014-08" db="EMBL/GenBank/DDBJ databases">
        <authorList>
            <person name="Moulin L."/>
        </authorList>
    </citation>
    <scope>NUCLEOTIDE SEQUENCE [LARGE SCALE GENOMIC DNA]</scope>
</reference>
<dbReference type="InterPro" id="IPR037185">
    <property type="entry name" value="EmrE-like"/>
</dbReference>
<dbReference type="STRING" id="69974.MPLDJ20_180017"/>
<dbReference type="AlphaFoldDB" id="A0A090G8X0"/>
<protein>
    <recommendedName>
        <fullName evidence="7">EamA domain-containing protein</fullName>
    </recommendedName>
</protein>
<evidence type="ECO:0000313" key="10">
    <source>
        <dbReference type="Proteomes" id="UP000045285"/>
    </source>
</evidence>
<gene>
    <name evidence="8" type="ORF">MPL3356_690003</name>
    <name evidence="9" type="ORF">MPLDJ20_180017</name>
</gene>
<evidence type="ECO:0000256" key="2">
    <source>
        <dbReference type="ARBA" id="ARBA00009853"/>
    </source>
</evidence>
<keyword evidence="3 6" id="KW-0812">Transmembrane</keyword>
<evidence type="ECO:0000256" key="6">
    <source>
        <dbReference type="SAM" id="Phobius"/>
    </source>
</evidence>
<feature type="domain" description="EamA" evidence="7">
    <location>
        <begin position="20"/>
        <end position="149"/>
    </location>
</feature>
<dbReference type="InterPro" id="IPR000620">
    <property type="entry name" value="EamA_dom"/>
</dbReference>
<accession>A0A090G8X0</accession>
<reference evidence="8 11" key="2">
    <citation type="submission" date="2014-08" db="EMBL/GenBank/DDBJ databases">
        <authorList>
            <person name="Moulin Lionel"/>
        </authorList>
    </citation>
    <scope>NUCLEOTIDE SEQUENCE [LARGE SCALE GENOMIC DNA]</scope>
</reference>
<evidence type="ECO:0000256" key="5">
    <source>
        <dbReference type="ARBA" id="ARBA00023136"/>
    </source>
</evidence>
<keyword evidence="5 6" id="KW-0472">Membrane</keyword>
<evidence type="ECO:0000256" key="1">
    <source>
        <dbReference type="ARBA" id="ARBA00004141"/>
    </source>
</evidence>
<dbReference type="GeneID" id="31890000"/>
<dbReference type="PANTHER" id="PTHR22911:SF6">
    <property type="entry name" value="SOLUTE CARRIER FAMILY 35 MEMBER G1"/>
    <property type="match status" value="1"/>
</dbReference>
<feature type="transmembrane region" description="Helical" evidence="6">
    <location>
        <begin position="193"/>
        <end position="216"/>
    </location>
</feature>
<dbReference type="GO" id="GO:0016020">
    <property type="term" value="C:membrane"/>
    <property type="evidence" value="ECO:0007669"/>
    <property type="project" value="UniProtKB-SubCell"/>
</dbReference>
<feature type="transmembrane region" description="Helical" evidence="6">
    <location>
        <begin position="134"/>
        <end position="156"/>
    </location>
</feature>
<organism evidence="8 10">
    <name type="scientific">Mesorhizobium plurifarium</name>
    <dbReference type="NCBI Taxonomy" id="69974"/>
    <lineage>
        <taxon>Bacteria</taxon>
        <taxon>Pseudomonadati</taxon>
        <taxon>Pseudomonadota</taxon>
        <taxon>Alphaproteobacteria</taxon>
        <taxon>Hyphomicrobiales</taxon>
        <taxon>Phyllobacteriaceae</taxon>
        <taxon>Mesorhizobium</taxon>
    </lineage>
</organism>
<dbReference type="SUPFAM" id="SSF103481">
    <property type="entry name" value="Multidrug resistance efflux transporter EmrE"/>
    <property type="match status" value="2"/>
</dbReference>
<evidence type="ECO:0000259" key="7">
    <source>
        <dbReference type="Pfam" id="PF00892"/>
    </source>
</evidence>
<dbReference type="Proteomes" id="UP000046373">
    <property type="component" value="Unassembled WGS sequence"/>
</dbReference>
<feature type="transmembrane region" description="Helical" evidence="6">
    <location>
        <begin position="104"/>
        <end position="127"/>
    </location>
</feature>
<dbReference type="Pfam" id="PF00892">
    <property type="entry name" value="EamA"/>
    <property type="match status" value="2"/>
</dbReference>
<proteinExistence type="inferred from homology"/>
<feature type="transmembrane region" description="Helical" evidence="6">
    <location>
        <begin position="162"/>
        <end position="181"/>
    </location>
</feature>
<keyword evidence="10" id="KW-1185">Reference proteome</keyword>
<dbReference type="EMBL" id="CCNB01000010">
    <property type="protein sequence ID" value="CDX34138.1"/>
    <property type="molecule type" value="Genomic_DNA"/>
</dbReference>
<feature type="transmembrane region" description="Helical" evidence="6">
    <location>
        <begin position="222"/>
        <end position="239"/>
    </location>
</feature>
<evidence type="ECO:0000313" key="8">
    <source>
        <dbReference type="EMBL" id="CDX27398.1"/>
    </source>
</evidence>
<feature type="transmembrane region" description="Helical" evidence="6">
    <location>
        <begin position="75"/>
        <end position="98"/>
    </location>
</feature>
<keyword evidence="4 6" id="KW-1133">Transmembrane helix</keyword>
<dbReference type="Gene3D" id="1.10.3730.20">
    <property type="match status" value="1"/>
</dbReference>
<feature type="domain" description="EamA" evidence="7">
    <location>
        <begin position="165"/>
        <end position="293"/>
    </location>
</feature>
<evidence type="ECO:0000313" key="9">
    <source>
        <dbReference type="EMBL" id="CDX34138.1"/>
    </source>
</evidence>
<comment type="similarity">
    <text evidence="2">Belongs to the drug/metabolite transporter (DMT) superfamily. 10 TMS drug/metabolite exporter (DME) (TC 2.A.7.3) family.</text>
</comment>
<feature type="transmembrane region" description="Helical" evidence="6">
    <location>
        <begin position="277"/>
        <end position="294"/>
    </location>
</feature>
<evidence type="ECO:0000313" key="11">
    <source>
        <dbReference type="Proteomes" id="UP000046373"/>
    </source>
</evidence>
<dbReference type="PANTHER" id="PTHR22911">
    <property type="entry name" value="ACYL-MALONYL CONDENSING ENZYME-RELATED"/>
    <property type="match status" value="1"/>
</dbReference>
<dbReference type="Proteomes" id="UP000045285">
    <property type="component" value="Unassembled WGS sequence"/>
</dbReference>
<comment type="subcellular location">
    <subcellularLocation>
        <location evidence="1">Membrane</location>
        <topology evidence="1">Multi-pass membrane protein</topology>
    </subcellularLocation>
</comment>